<dbReference type="Pfam" id="PF19845">
    <property type="entry name" value="DUF6320"/>
    <property type="match status" value="1"/>
</dbReference>
<dbReference type="Gene3D" id="3.30.559.10">
    <property type="entry name" value="Chloramphenicol acetyltransferase-like domain"/>
    <property type="match status" value="1"/>
</dbReference>
<feature type="transmembrane region" description="Helical" evidence="1">
    <location>
        <begin position="574"/>
        <end position="593"/>
    </location>
</feature>
<feature type="transmembrane region" description="Helical" evidence="1">
    <location>
        <begin position="460"/>
        <end position="480"/>
    </location>
</feature>
<feature type="transmembrane region" description="Helical" evidence="1">
    <location>
        <begin position="546"/>
        <end position="568"/>
    </location>
</feature>
<keyword evidence="1" id="KW-0812">Transmembrane</keyword>
<dbReference type="RefSeq" id="WP_262066650.1">
    <property type="nucleotide sequence ID" value="NZ_JAMXOD010000015.1"/>
</dbReference>
<keyword evidence="3" id="KW-1185">Reference proteome</keyword>
<feature type="transmembrane region" description="Helical" evidence="1">
    <location>
        <begin position="517"/>
        <end position="534"/>
    </location>
</feature>
<dbReference type="InterPro" id="IPR052058">
    <property type="entry name" value="Alcohol_O-acetyltransferase"/>
</dbReference>
<evidence type="ECO:0000313" key="3">
    <source>
        <dbReference type="Proteomes" id="UP001523566"/>
    </source>
</evidence>
<protein>
    <submittedName>
        <fullName evidence="2">DUF6320 domain-containing protein</fullName>
    </submittedName>
</protein>
<comment type="caution">
    <text evidence="2">The sequence shown here is derived from an EMBL/GenBank/DDBJ whole genome shotgun (WGS) entry which is preliminary data.</text>
</comment>
<dbReference type="InterPro" id="IPR023213">
    <property type="entry name" value="CAT-like_dom_sf"/>
</dbReference>
<dbReference type="Proteomes" id="UP001523566">
    <property type="component" value="Unassembled WGS sequence"/>
</dbReference>
<feature type="transmembrane region" description="Helical" evidence="1">
    <location>
        <begin position="492"/>
        <end position="511"/>
    </location>
</feature>
<sequence length="606" mass="70961">MKIRKPKPWRKLDNNALLFVANNSKKDTKVFRFYCDLKEDIRPDKLQQALDKIIEIYPLFLTTLRRGLFWHYLEESDLHPKVVEEYKDPCAPLYIKDKFNLLFEVTYYKKRINFEVFHALTDGTGAMEFLRELIKQYLLLCHEKEGLQDIMLTKEKVTIQDQEDDAFSRYYTKTYKKSGQKKKKAYQVQRNAPSYKKLQITEHVLSLKDLLEKSRELGCSLSVLLTTIYICAIHEEMPKLQEKKPLVIMVPVNLRKFFASASMLNFFAFIEPEYNFSENSDDFMEILEAVKRYYKENLTEEKMLTHINKYFSLEKHPILRFFPLLIKNWGIYIGARKSKDDVTAIFSNMGAVVMPEEYCAYIESFGVYTNTPKVELTMCSFQDEVTLSFTSRFDTTNIKRNFYRILDSLSISAEEKESEFPESDTPELKGLMIYKWFSFFCILACVICLGINVLVTKNSWWSVIVIAGTGSFWMALSIGYYKRHNLLKDIMWLYILITCGSIVWDVYYGFLGWSVDYVFPAISIVVLIGMLIVSKIQAHSAKEYMIYFLMAASYSVVVSIVLMAVGIIKKLQFSVVSSSIGFLVVIVLMIFRWKDFKEELQKKFHL</sequence>
<organism evidence="2 3">
    <name type="scientific">Aequitasia blattaphilus</name>
    <dbReference type="NCBI Taxonomy" id="2949332"/>
    <lineage>
        <taxon>Bacteria</taxon>
        <taxon>Bacillati</taxon>
        <taxon>Bacillota</taxon>
        <taxon>Clostridia</taxon>
        <taxon>Lachnospirales</taxon>
        <taxon>Lachnospiraceae</taxon>
        <taxon>Aequitasia</taxon>
    </lineage>
</organism>
<reference evidence="2 3" key="1">
    <citation type="journal article" date="2022" name="Genome Biol. Evol.">
        <title>Host diet, physiology and behaviors set the stage for Lachnospiraceae cladogenesis.</title>
        <authorList>
            <person name="Vera-Ponce De Leon A."/>
            <person name="Schneider M."/>
            <person name="Jahnes B.C."/>
            <person name="Sadowski V."/>
            <person name="Camuy-Velez L.A."/>
            <person name="Duan J."/>
            <person name="Sabree Z.L."/>
        </authorList>
    </citation>
    <scope>NUCLEOTIDE SEQUENCE [LARGE SCALE GENOMIC DNA]</scope>
    <source>
        <strain evidence="2 3">PAL113</strain>
    </source>
</reference>
<evidence type="ECO:0000256" key="1">
    <source>
        <dbReference type="SAM" id="Phobius"/>
    </source>
</evidence>
<keyword evidence="1" id="KW-0472">Membrane</keyword>
<name>A0ABT1EEG7_9FIRM</name>
<dbReference type="Gene3D" id="3.30.559.30">
    <property type="entry name" value="Nonribosomal peptide synthetase, condensation domain"/>
    <property type="match status" value="1"/>
</dbReference>
<dbReference type="PANTHER" id="PTHR28037">
    <property type="entry name" value="ALCOHOL O-ACETYLTRANSFERASE 1-RELATED"/>
    <property type="match status" value="1"/>
</dbReference>
<dbReference type="PANTHER" id="PTHR28037:SF1">
    <property type="entry name" value="ALCOHOL O-ACETYLTRANSFERASE 1-RELATED"/>
    <property type="match status" value="1"/>
</dbReference>
<proteinExistence type="predicted"/>
<keyword evidence="1" id="KW-1133">Transmembrane helix</keyword>
<accession>A0ABT1EEG7</accession>
<dbReference type="InterPro" id="IPR046283">
    <property type="entry name" value="DUF6320"/>
</dbReference>
<feature type="transmembrane region" description="Helical" evidence="1">
    <location>
        <begin position="436"/>
        <end position="454"/>
    </location>
</feature>
<gene>
    <name evidence="2" type="ORF">NK125_10580</name>
</gene>
<dbReference type="EMBL" id="JAMZFW010000015">
    <property type="protein sequence ID" value="MCP1102862.1"/>
    <property type="molecule type" value="Genomic_DNA"/>
</dbReference>
<evidence type="ECO:0000313" key="2">
    <source>
        <dbReference type="EMBL" id="MCP1102862.1"/>
    </source>
</evidence>